<protein>
    <recommendedName>
        <fullName evidence="6">Lipoprotein</fullName>
    </recommendedName>
</protein>
<sequence>MRRLVILFSALLLLAGCATPAKELKGSLTPPAGMGYAIVALAGWAFDPDSATLEADYAGENGQPGGRIYASLLTDSLFGPEGSSPRNGKLALLTLPPGQYRFVQAFGYYKQDMGFWSGQKITRFPMNAPFVVRAGEAVYLGEIWLDLSYRPELQIRDTLQYNLGQIQRVWHVNDTSALRVEILHNQQP</sequence>
<feature type="chain" id="PRO_5044379175" description="Lipoprotein" evidence="1">
    <location>
        <begin position="22"/>
        <end position="188"/>
    </location>
</feature>
<accession>A0A248LIT1</accession>
<dbReference type="Proteomes" id="UP000197424">
    <property type="component" value="Chromosome"/>
</dbReference>
<keyword evidence="1" id="KW-0732">Signal</keyword>
<reference evidence="3 5" key="4">
    <citation type="submission" date="2021-10" db="EMBL/GenBank/DDBJ databases">
        <title>Whole-genome sequencing analysis of Laribacter hongkongensis: virulence gene profiles, carbohydrate-active enzyme prediction, and antimicrobial resistance characterization.</title>
        <authorList>
            <person name="Yuan P."/>
            <person name="Zhan Y."/>
            <person name="Chen D."/>
        </authorList>
    </citation>
    <scope>NUCLEOTIDE SEQUENCE [LARGE SCALE GENOMIC DNA]</scope>
    <source>
        <strain evidence="3 5">W67</strain>
    </source>
</reference>
<evidence type="ECO:0000313" key="2">
    <source>
        <dbReference type="EMBL" id="ASJ24658.1"/>
    </source>
</evidence>
<reference evidence="2" key="1">
    <citation type="journal article" date="2017" name="J. Antimicrob. Chemother.">
        <title>Emergence and genomic analysis of MDR Laribacter hongkongensis strain HLGZ1 from Guangzhou, China.</title>
        <authorList>
            <person name="Wu H.K."/>
            <person name="Chen J.H."/>
            <person name="Yang L."/>
            <person name="Li A.R."/>
            <person name="Su D.H."/>
            <person name="Lin Y.P."/>
            <person name="Chen D.Q."/>
        </authorList>
    </citation>
    <scope>NUCLEOTIDE SEQUENCE</scope>
    <source>
        <strain evidence="2">HLGZ1</strain>
    </source>
</reference>
<evidence type="ECO:0008006" key="6">
    <source>
        <dbReference type="Google" id="ProtNLM"/>
    </source>
</evidence>
<dbReference type="EMBL" id="CP022115">
    <property type="protein sequence ID" value="ASJ24658.1"/>
    <property type="molecule type" value="Genomic_DNA"/>
</dbReference>
<evidence type="ECO:0000256" key="1">
    <source>
        <dbReference type="SAM" id="SignalP"/>
    </source>
</evidence>
<dbReference type="PROSITE" id="PS51257">
    <property type="entry name" value="PROKAR_LIPOPROTEIN"/>
    <property type="match status" value="1"/>
</dbReference>
<reference evidence="2" key="3">
    <citation type="submission" date="2017-06" db="EMBL/GenBank/DDBJ databases">
        <authorList>
            <person name="Kim H.J."/>
            <person name="Triplett B.A."/>
        </authorList>
    </citation>
    <scope>NUCLEOTIDE SEQUENCE</scope>
    <source>
        <strain evidence="2">HLGZ1</strain>
    </source>
</reference>
<dbReference type="AlphaFoldDB" id="A0A248LIT1"/>
<proteinExistence type="predicted"/>
<gene>
    <name evidence="3" type="ORF">LH440_05195</name>
    <name evidence="2" type="ORF">LHGZ1_1827</name>
</gene>
<dbReference type="OMA" id="RRDFGHM"/>
<dbReference type="EMBL" id="JAJAXM010000006">
    <property type="protein sequence ID" value="MCG9025303.1"/>
    <property type="molecule type" value="Genomic_DNA"/>
</dbReference>
<dbReference type="OrthoDB" id="8586610at2"/>
<dbReference type="RefSeq" id="WP_012697272.1">
    <property type="nucleotide sequence ID" value="NZ_CP022115.1"/>
</dbReference>
<name>A0A248LIT1_9NEIS</name>
<evidence type="ECO:0000313" key="3">
    <source>
        <dbReference type="EMBL" id="MCG9025303.1"/>
    </source>
</evidence>
<feature type="signal peptide" evidence="1">
    <location>
        <begin position="1"/>
        <end position="21"/>
    </location>
</feature>
<dbReference type="Proteomes" id="UP001200247">
    <property type="component" value="Unassembled WGS sequence"/>
</dbReference>
<evidence type="ECO:0000313" key="4">
    <source>
        <dbReference type="Proteomes" id="UP000197424"/>
    </source>
</evidence>
<organism evidence="2 4">
    <name type="scientific">Laribacter hongkongensis</name>
    <dbReference type="NCBI Taxonomy" id="168471"/>
    <lineage>
        <taxon>Bacteria</taxon>
        <taxon>Pseudomonadati</taxon>
        <taxon>Pseudomonadota</taxon>
        <taxon>Betaproteobacteria</taxon>
        <taxon>Neisseriales</taxon>
        <taxon>Aquaspirillaceae</taxon>
        <taxon>Laribacter</taxon>
    </lineage>
</organism>
<reference evidence="4" key="2">
    <citation type="submission" date="2017-06" db="EMBL/GenBank/DDBJ databases">
        <title>Whole genome sequence of Laribacter hongkongensis LHGZ1.</title>
        <authorList>
            <person name="Chen D."/>
            <person name="Wu H."/>
            <person name="Chen J."/>
        </authorList>
    </citation>
    <scope>NUCLEOTIDE SEQUENCE [LARGE SCALE GENOMIC DNA]</scope>
    <source>
        <strain evidence="4">LHGZ1</strain>
    </source>
</reference>
<evidence type="ECO:0000313" key="5">
    <source>
        <dbReference type="Proteomes" id="UP001200247"/>
    </source>
</evidence>